<feature type="region of interest" description="Disordered" evidence="1">
    <location>
        <begin position="1"/>
        <end position="41"/>
    </location>
</feature>
<feature type="transmembrane region" description="Helical" evidence="2">
    <location>
        <begin position="62"/>
        <end position="80"/>
    </location>
</feature>
<evidence type="ECO:0000313" key="4">
    <source>
        <dbReference type="EMBL" id="PRX96212.1"/>
    </source>
</evidence>
<dbReference type="PROSITE" id="PS50965">
    <property type="entry name" value="NERD"/>
    <property type="match status" value="1"/>
</dbReference>
<feature type="domain" description="NERD" evidence="3">
    <location>
        <begin position="116"/>
        <end position="230"/>
    </location>
</feature>
<reference evidence="4 5" key="1">
    <citation type="submission" date="2018-03" db="EMBL/GenBank/DDBJ databases">
        <title>Genomic Encyclopedia of Archaeal and Bacterial Type Strains, Phase II (KMG-II): from individual species to whole genera.</title>
        <authorList>
            <person name="Goeker M."/>
        </authorList>
    </citation>
    <scope>NUCLEOTIDE SEQUENCE [LARGE SCALE GENOMIC DNA]</scope>
    <source>
        <strain evidence="4 5">DSM 45601</strain>
    </source>
</reference>
<dbReference type="InterPro" id="IPR011528">
    <property type="entry name" value="NERD"/>
</dbReference>
<protein>
    <submittedName>
        <fullName evidence="4">Nuclease-like protein</fullName>
    </submittedName>
</protein>
<gene>
    <name evidence="4" type="ORF">CLV72_108218</name>
</gene>
<keyword evidence="5" id="KW-1185">Reference proteome</keyword>
<evidence type="ECO:0000313" key="5">
    <source>
        <dbReference type="Proteomes" id="UP000237846"/>
    </source>
</evidence>
<name>A0A2T0PXF5_9ACTN</name>
<evidence type="ECO:0000256" key="1">
    <source>
        <dbReference type="SAM" id="MobiDB-lite"/>
    </source>
</evidence>
<evidence type="ECO:0000259" key="3">
    <source>
        <dbReference type="PROSITE" id="PS50965"/>
    </source>
</evidence>
<keyword evidence="2" id="KW-1133">Transmembrane helix</keyword>
<organism evidence="4 5">
    <name type="scientific">Allonocardiopsis opalescens</name>
    <dbReference type="NCBI Taxonomy" id="1144618"/>
    <lineage>
        <taxon>Bacteria</taxon>
        <taxon>Bacillati</taxon>
        <taxon>Actinomycetota</taxon>
        <taxon>Actinomycetes</taxon>
        <taxon>Streptosporangiales</taxon>
        <taxon>Allonocardiopsis</taxon>
    </lineage>
</organism>
<accession>A0A2T0PXF5</accession>
<proteinExistence type="predicted"/>
<dbReference type="AlphaFoldDB" id="A0A2T0PXF5"/>
<feature type="compositionally biased region" description="Low complexity" evidence="1">
    <location>
        <begin position="23"/>
        <end position="35"/>
    </location>
</feature>
<keyword evidence="2" id="KW-0472">Membrane</keyword>
<dbReference type="EMBL" id="PVZC01000008">
    <property type="protein sequence ID" value="PRX96212.1"/>
    <property type="molecule type" value="Genomic_DNA"/>
</dbReference>
<sequence length="278" mass="30822">MATLRNVEPAPGRSTGTFEPSDDASAGARSASSGSVLIDRTDKRRSTPTYGDLLKDPQKRLWAIRIGIALAAGLVGTLVFDWRLGLSLALIAGVAHTVYVSQQESSVDAWRKGKAKVTVAHRRTERALRRLERDGYRVLHARTIPGMSASVDHLVIGRNGVFVIDSEGWDERLPVTTKPEKLYHGPFHKMDRLDEANREAVRAGELLSEALKREVRTHPGLALYGPTLRWDILVIRGVAVFTGRKVRKFVRRGTDDLSDTDIEKITEAAERVLPPRYG</sequence>
<dbReference type="Pfam" id="PF08378">
    <property type="entry name" value="NERD"/>
    <property type="match status" value="1"/>
</dbReference>
<comment type="caution">
    <text evidence="4">The sequence shown here is derived from an EMBL/GenBank/DDBJ whole genome shotgun (WGS) entry which is preliminary data.</text>
</comment>
<evidence type="ECO:0000256" key="2">
    <source>
        <dbReference type="SAM" id="Phobius"/>
    </source>
</evidence>
<keyword evidence="2" id="KW-0812">Transmembrane</keyword>
<dbReference type="Proteomes" id="UP000237846">
    <property type="component" value="Unassembled WGS sequence"/>
</dbReference>